<evidence type="ECO:0000313" key="1">
    <source>
        <dbReference type="EMBL" id="KAG6633302.1"/>
    </source>
</evidence>
<dbReference type="AlphaFoldDB" id="A0A8T1NVB3"/>
<dbReference type="EMBL" id="CM031820">
    <property type="protein sequence ID" value="KAG6633302.1"/>
    <property type="molecule type" value="Genomic_DNA"/>
</dbReference>
<accession>A0A8T1NVB3</accession>
<evidence type="ECO:0000313" key="2">
    <source>
        <dbReference type="Proteomes" id="UP000811609"/>
    </source>
</evidence>
<comment type="caution">
    <text evidence="1">The sequence shown here is derived from an EMBL/GenBank/DDBJ whole genome shotgun (WGS) entry which is preliminary data.</text>
</comment>
<organism evidence="1 2">
    <name type="scientific">Carya illinoinensis</name>
    <name type="common">Pecan</name>
    <dbReference type="NCBI Taxonomy" id="32201"/>
    <lineage>
        <taxon>Eukaryota</taxon>
        <taxon>Viridiplantae</taxon>
        <taxon>Streptophyta</taxon>
        <taxon>Embryophyta</taxon>
        <taxon>Tracheophyta</taxon>
        <taxon>Spermatophyta</taxon>
        <taxon>Magnoliopsida</taxon>
        <taxon>eudicotyledons</taxon>
        <taxon>Gunneridae</taxon>
        <taxon>Pentapetalae</taxon>
        <taxon>rosids</taxon>
        <taxon>fabids</taxon>
        <taxon>Fagales</taxon>
        <taxon>Juglandaceae</taxon>
        <taxon>Carya</taxon>
    </lineage>
</organism>
<gene>
    <name evidence="1" type="ORF">CIPAW_12G039200</name>
</gene>
<name>A0A8T1NVB3_CARIL</name>
<sequence length="68" mass="7460">MCAVGRLSSSVLFKGKTFCGVISATFHGDLSVLFTLGLLSNERNDAHLIMHISWNSITTADKLEVEEF</sequence>
<dbReference type="Proteomes" id="UP000811609">
    <property type="component" value="Chromosome 12"/>
</dbReference>
<proteinExistence type="predicted"/>
<protein>
    <submittedName>
        <fullName evidence="1">Uncharacterized protein</fullName>
    </submittedName>
</protein>
<reference evidence="1" key="1">
    <citation type="submission" date="2020-12" db="EMBL/GenBank/DDBJ databases">
        <title>WGS assembly of Carya illinoinensis cv. Pawnee.</title>
        <authorList>
            <person name="Platts A."/>
            <person name="Shu S."/>
            <person name="Wright S."/>
            <person name="Barry K."/>
            <person name="Edger P."/>
            <person name="Pires J.C."/>
            <person name="Schmutz J."/>
        </authorList>
    </citation>
    <scope>NUCLEOTIDE SEQUENCE</scope>
    <source>
        <tissue evidence="1">Leaf</tissue>
    </source>
</reference>
<keyword evidence="2" id="KW-1185">Reference proteome</keyword>